<protein>
    <submittedName>
        <fullName evidence="2">Uncharacterized protein</fullName>
    </submittedName>
</protein>
<keyword evidence="1" id="KW-0472">Membrane</keyword>
<keyword evidence="3" id="KW-1185">Reference proteome</keyword>
<sequence>MGGNLLVSLLTVFVVGALYLGYQNLELIGVKAGQYGGMRAE</sequence>
<comment type="caution">
    <text evidence="2">The sequence shown here is derived from an EMBL/GenBank/DDBJ whole genome shotgun (WGS) entry which is preliminary data.</text>
</comment>
<name>A0A7W5FU32_9BURK</name>
<dbReference type="AlphaFoldDB" id="A0A7W5FU32"/>
<evidence type="ECO:0000256" key="1">
    <source>
        <dbReference type="SAM" id="Phobius"/>
    </source>
</evidence>
<organism evidence="2 3">
    <name type="scientific">Pseudoduganella violacea</name>
    <dbReference type="NCBI Taxonomy" id="1715466"/>
    <lineage>
        <taxon>Bacteria</taxon>
        <taxon>Pseudomonadati</taxon>
        <taxon>Pseudomonadota</taxon>
        <taxon>Betaproteobacteria</taxon>
        <taxon>Burkholderiales</taxon>
        <taxon>Oxalobacteraceae</taxon>
        <taxon>Telluria group</taxon>
        <taxon>Pseudoduganella</taxon>
    </lineage>
</organism>
<evidence type="ECO:0000313" key="2">
    <source>
        <dbReference type="EMBL" id="MBB3119419.1"/>
    </source>
</evidence>
<proteinExistence type="predicted"/>
<feature type="transmembrane region" description="Helical" evidence="1">
    <location>
        <begin position="6"/>
        <end position="22"/>
    </location>
</feature>
<keyword evidence="1" id="KW-0812">Transmembrane</keyword>
<keyword evidence="1" id="KW-1133">Transmembrane helix</keyword>
<reference evidence="2 3" key="1">
    <citation type="submission" date="2020-08" db="EMBL/GenBank/DDBJ databases">
        <title>Genomic Encyclopedia of Type Strains, Phase III (KMG-III): the genomes of soil and plant-associated and newly described type strains.</title>
        <authorList>
            <person name="Whitman W."/>
        </authorList>
    </citation>
    <scope>NUCLEOTIDE SEQUENCE [LARGE SCALE GENOMIC DNA]</scope>
    <source>
        <strain evidence="2 3">CECT 8897</strain>
    </source>
</reference>
<gene>
    <name evidence="2" type="ORF">FHS03_002471</name>
</gene>
<dbReference type="Proteomes" id="UP000541535">
    <property type="component" value="Unassembled WGS sequence"/>
</dbReference>
<evidence type="ECO:0000313" key="3">
    <source>
        <dbReference type="Proteomes" id="UP000541535"/>
    </source>
</evidence>
<dbReference type="RefSeq" id="WP_260109977.1">
    <property type="nucleotide sequence ID" value="NZ_JACHXD010000006.1"/>
</dbReference>
<dbReference type="EMBL" id="JACHXD010000006">
    <property type="protein sequence ID" value="MBB3119419.1"/>
    <property type="molecule type" value="Genomic_DNA"/>
</dbReference>
<accession>A0A7W5FU32</accession>